<evidence type="ECO:0000313" key="1">
    <source>
        <dbReference type="Proteomes" id="UP000050794"/>
    </source>
</evidence>
<reference evidence="2" key="1">
    <citation type="submission" date="2016-06" db="UniProtKB">
        <authorList>
            <consortium name="WormBaseParasite"/>
        </authorList>
    </citation>
    <scope>IDENTIFICATION</scope>
</reference>
<proteinExistence type="predicted"/>
<sequence length="167" mass="19026">LAPSIDDEVLRAVLDAQEERQQRTLKAVLKALLELLEWNRPLFLITSTASPALADFRNSRTIQITDARSTYGSTDTKMSYPKTAQCLMRPRGPASFLGVRQYSAVVQRHHSRTDEVLSTEDLWAPDPEDADMPTRALRKVEDNPQTTLKKLILEIEQFLNIDKMRNC</sequence>
<name>A0A183V913_TOXCA</name>
<keyword evidence="1" id="KW-1185">Reference proteome</keyword>
<dbReference type="AlphaFoldDB" id="A0A183V913"/>
<dbReference type="Proteomes" id="UP000050794">
    <property type="component" value="Unassembled WGS sequence"/>
</dbReference>
<protein>
    <submittedName>
        <fullName evidence="2">GED domain-containing protein</fullName>
    </submittedName>
</protein>
<dbReference type="WBParaSite" id="TCNE_0001723401-mRNA-1">
    <property type="protein sequence ID" value="TCNE_0001723401-mRNA-1"/>
    <property type="gene ID" value="TCNE_0001723401"/>
</dbReference>
<organism evidence="1 2">
    <name type="scientific">Toxocara canis</name>
    <name type="common">Canine roundworm</name>
    <dbReference type="NCBI Taxonomy" id="6265"/>
    <lineage>
        <taxon>Eukaryota</taxon>
        <taxon>Metazoa</taxon>
        <taxon>Ecdysozoa</taxon>
        <taxon>Nematoda</taxon>
        <taxon>Chromadorea</taxon>
        <taxon>Rhabditida</taxon>
        <taxon>Spirurina</taxon>
        <taxon>Ascaridomorpha</taxon>
        <taxon>Ascaridoidea</taxon>
        <taxon>Toxocaridae</taxon>
        <taxon>Toxocara</taxon>
    </lineage>
</organism>
<evidence type="ECO:0000313" key="2">
    <source>
        <dbReference type="WBParaSite" id="TCNE_0001723401-mRNA-1"/>
    </source>
</evidence>
<accession>A0A183V913</accession>